<dbReference type="EMBL" id="MT142492">
    <property type="protein sequence ID" value="QJA82624.1"/>
    <property type="molecule type" value="Genomic_DNA"/>
</dbReference>
<evidence type="ECO:0000256" key="1">
    <source>
        <dbReference type="SAM" id="Phobius"/>
    </source>
</evidence>
<protein>
    <submittedName>
        <fullName evidence="3">Uncharacterized protein</fullName>
    </submittedName>
</protein>
<proteinExistence type="predicted"/>
<evidence type="ECO:0000313" key="2">
    <source>
        <dbReference type="EMBL" id="QJA64242.1"/>
    </source>
</evidence>
<sequence length="74" mass="7723">MQSGGSLYNDIKNVLEGKMTMNIKIRPAILLGELVLGLVAYFALVLGFETVAGAAVGGICATLPKLVESEEKGV</sequence>
<name>A0A6M3KLZ3_9ZZZZ</name>
<keyword evidence="1" id="KW-0812">Transmembrane</keyword>
<evidence type="ECO:0000313" key="3">
    <source>
        <dbReference type="EMBL" id="QJA82624.1"/>
    </source>
</evidence>
<gene>
    <name evidence="3" type="ORF">MM415A00385_0014</name>
    <name evidence="2" type="ORF">MM415B00526_0005</name>
</gene>
<reference evidence="3" key="1">
    <citation type="submission" date="2020-03" db="EMBL/GenBank/DDBJ databases">
        <title>The deep terrestrial virosphere.</title>
        <authorList>
            <person name="Holmfeldt K."/>
            <person name="Nilsson E."/>
            <person name="Simone D."/>
            <person name="Lopez-Fernandez M."/>
            <person name="Wu X."/>
            <person name="de Brujin I."/>
            <person name="Lundin D."/>
            <person name="Andersson A."/>
            <person name="Bertilsson S."/>
            <person name="Dopson M."/>
        </authorList>
    </citation>
    <scope>NUCLEOTIDE SEQUENCE</scope>
    <source>
        <strain evidence="3">MM415A00385</strain>
        <strain evidence="2">MM415B00526</strain>
    </source>
</reference>
<keyword evidence="1" id="KW-0472">Membrane</keyword>
<accession>A0A6M3KLZ3</accession>
<dbReference type="EMBL" id="MT141516">
    <property type="protein sequence ID" value="QJA64242.1"/>
    <property type="molecule type" value="Genomic_DNA"/>
</dbReference>
<dbReference type="AlphaFoldDB" id="A0A6M3KLZ3"/>
<feature type="transmembrane region" description="Helical" evidence="1">
    <location>
        <begin position="28"/>
        <end position="48"/>
    </location>
</feature>
<organism evidence="3">
    <name type="scientific">viral metagenome</name>
    <dbReference type="NCBI Taxonomy" id="1070528"/>
    <lineage>
        <taxon>unclassified sequences</taxon>
        <taxon>metagenomes</taxon>
        <taxon>organismal metagenomes</taxon>
    </lineage>
</organism>
<keyword evidence="1" id="KW-1133">Transmembrane helix</keyword>